<dbReference type="EMBL" id="JACEUX010000001">
    <property type="protein sequence ID" value="MBA5246051.1"/>
    <property type="molecule type" value="Genomic_DNA"/>
</dbReference>
<sequence length="232" mass="27150">MFKFTTSLSAISLARKTFTTVFVLLAISVTAQRKYHFNYHSVYETSDKATAATSAETWVYDNSADPSYLLILYPNEARIKDERTDELHYFKIINEQDSIHYQYDYSLKINFATPFKMNSIQVKRFTDVDYEISYIKKNEKAELNEKIQLCLQDSEDDLLYSTVSGQNNGEMKVLLDRLKSQLPAGRKFYIADLAHHSGRYTRHYRRTSIRPVELMLTVPEKVVYKNSFLKKK</sequence>
<evidence type="ECO:0000313" key="3">
    <source>
        <dbReference type="Proteomes" id="UP000515349"/>
    </source>
</evidence>
<dbReference type="Proteomes" id="UP000515349">
    <property type="component" value="Chromosome"/>
</dbReference>
<name>A0A7D7LS43_9FLAO</name>
<dbReference type="Proteomes" id="UP000539710">
    <property type="component" value="Unassembled WGS sequence"/>
</dbReference>
<evidence type="ECO:0000313" key="4">
    <source>
        <dbReference type="Proteomes" id="UP000539710"/>
    </source>
</evidence>
<proteinExistence type="predicted"/>
<accession>A0A7D7LS43</accession>
<gene>
    <name evidence="2" type="ORF">H1R16_00660</name>
    <name evidence="1" type="ORF">H2507_02610</name>
</gene>
<dbReference type="EMBL" id="CP059472">
    <property type="protein sequence ID" value="QMS98558.1"/>
    <property type="molecule type" value="Genomic_DNA"/>
</dbReference>
<dbReference type="KEGG" id="cbau:H1R16_00660"/>
<protein>
    <submittedName>
        <fullName evidence="2">Uncharacterized protein</fullName>
    </submittedName>
</protein>
<keyword evidence="4" id="KW-1185">Reference proteome</keyword>
<dbReference type="RefSeq" id="WP_181886154.1">
    <property type="nucleotide sequence ID" value="NZ_CP059472.1"/>
</dbReference>
<organism evidence="2 3">
    <name type="scientific">Marnyiella aurantia</name>
    <dbReference type="NCBI Taxonomy" id="2758037"/>
    <lineage>
        <taxon>Bacteria</taxon>
        <taxon>Pseudomonadati</taxon>
        <taxon>Bacteroidota</taxon>
        <taxon>Flavobacteriia</taxon>
        <taxon>Flavobacteriales</taxon>
        <taxon>Weeksellaceae</taxon>
        <taxon>Marnyiella</taxon>
    </lineage>
</organism>
<reference evidence="1" key="3">
    <citation type="submission" date="2020-07" db="EMBL/GenBank/DDBJ databases">
        <authorList>
            <person name="Yang C."/>
        </authorList>
    </citation>
    <scope>NUCLEOTIDE SEQUENCE</scope>
    <source>
        <strain evidence="1">Cx-624</strain>
    </source>
</reference>
<reference evidence="4" key="2">
    <citation type="submission" date="2020-07" db="EMBL/GenBank/DDBJ databases">
        <title>Flavobacterium sp. xlx-214.</title>
        <authorList>
            <person name="Yang C."/>
        </authorList>
    </citation>
    <scope>NUCLEOTIDE SEQUENCE [LARGE SCALE GENOMIC DNA]</scope>
    <source>
        <strain evidence="4">CX-624</strain>
    </source>
</reference>
<reference evidence="2 3" key="1">
    <citation type="submission" date="2020-07" db="EMBL/GenBank/DDBJ databases">
        <title>Chryseobacterium sp.cx-624.</title>
        <authorList>
            <person name="Yang C."/>
        </authorList>
    </citation>
    <scope>NUCLEOTIDE SEQUENCE [LARGE SCALE GENOMIC DNA]</scope>
    <source>
        <strain evidence="2">Cx-624</strain>
        <strain evidence="3">cx-624</strain>
    </source>
</reference>
<evidence type="ECO:0000313" key="1">
    <source>
        <dbReference type="EMBL" id="MBA5246051.1"/>
    </source>
</evidence>
<evidence type="ECO:0000313" key="2">
    <source>
        <dbReference type="EMBL" id="QMS98558.1"/>
    </source>
</evidence>
<dbReference type="AlphaFoldDB" id="A0A7D7LS43"/>